<evidence type="ECO:0000313" key="3">
    <source>
        <dbReference type="Proteomes" id="UP000002535"/>
    </source>
</evidence>
<dbReference type="AlphaFoldDB" id="Q46JL3"/>
<dbReference type="DNASU" id="3606205"/>
<dbReference type="PANTHER" id="PTHR36836">
    <property type="entry name" value="COLANIC ACID BIOSYNTHESIS PROTEIN WCAK"/>
    <property type="match status" value="1"/>
</dbReference>
<dbReference type="KEGG" id="pmn:PMN2A_0824"/>
<evidence type="ECO:0000313" key="2">
    <source>
        <dbReference type="EMBL" id="AAZ58315.1"/>
    </source>
</evidence>
<dbReference type="EMBL" id="CP000095">
    <property type="protein sequence ID" value="AAZ58315.1"/>
    <property type="molecule type" value="Genomic_DNA"/>
</dbReference>
<sequence>MEYGNIGNYYIIESLIQGVRRVFPTATLTTTFQLSREFCKRENITILPMEYYYGWSECDLTTAKHELNIAREYSKNSFIKEMTPFIKEVFKSELVIDFSGDIWGDNSNFLGENRFLIGLIKDRVAQLLGKNVAMIAGSPGPFSNKETLIFAQEVYKSFDLVTNRDSISTRILKNNNFDTSKTQSLSCPSFLFSNNNRINILNESFKSSKKLNQNKPVVGFILCGWNFVSGPFDKKVRPDEDFIVFAKTIEHITSKLNANVVLMSHSNGFNIDPKIPFKLEHGRDYFIIKQLEQLLVKRGSIQDVHTINDVYDARETKSIISNFDMLISGRMHGAIAALAECIPTVIIDYGHEPKAHKLQGLVENLEIQQYLANPDSYEDLKQKTNTCFANKLEYKKHLEIQIPKIKAMANQNFDLLKQLIYG</sequence>
<dbReference type="Pfam" id="PF04230">
    <property type="entry name" value="PS_pyruv_trans"/>
    <property type="match status" value="1"/>
</dbReference>
<feature type="domain" description="Polysaccharide pyruvyl transferase" evidence="1">
    <location>
        <begin position="5"/>
        <end position="351"/>
    </location>
</feature>
<gene>
    <name evidence="2" type="ordered locus">PMN2A_0824</name>
</gene>
<dbReference type="Proteomes" id="UP000002535">
    <property type="component" value="Chromosome"/>
</dbReference>
<evidence type="ECO:0000259" key="1">
    <source>
        <dbReference type="Pfam" id="PF04230"/>
    </source>
</evidence>
<name>Q46JL3_PROMT</name>
<dbReference type="InterPro" id="IPR007345">
    <property type="entry name" value="Polysacch_pyruvyl_Trfase"/>
</dbReference>
<proteinExistence type="predicted"/>
<accession>Q46JL3</accession>
<dbReference type="HOGENOM" id="CLU_028161_0_0_3"/>
<dbReference type="OrthoDB" id="419704at2"/>
<dbReference type="PANTHER" id="PTHR36836:SF1">
    <property type="entry name" value="COLANIC ACID BIOSYNTHESIS PROTEIN WCAK"/>
    <property type="match status" value="1"/>
</dbReference>
<keyword evidence="3" id="KW-1185">Reference proteome</keyword>
<protein>
    <submittedName>
        <fullName evidence="2">Uncharacterized conserved protein</fullName>
    </submittedName>
</protein>
<organism evidence="2 3">
    <name type="scientific">Prochlorococcus marinus (strain NATL2A)</name>
    <dbReference type="NCBI Taxonomy" id="59920"/>
    <lineage>
        <taxon>Bacteria</taxon>
        <taxon>Bacillati</taxon>
        <taxon>Cyanobacteriota</taxon>
        <taxon>Cyanophyceae</taxon>
        <taxon>Synechococcales</taxon>
        <taxon>Prochlorococcaceae</taxon>
        <taxon>Prochlorococcus</taxon>
    </lineage>
</organism>
<dbReference type="STRING" id="59920.PMN2A_0824"/>
<reference evidence="2 3" key="1">
    <citation type="journal article" date="2007" name="PLoS Genet.">
        <title>Patterns and implications of gene gain and loss in the evolution of Prochlorococcus.</title>
        <authorList>
            <person name="Kettler G.C."/>
            <person name="Martiny A.C."/>
            <person name="Huang K."/>
            <person name="Zucker J."/>
            <person name="Coleman M.L."/>
            <person name="Rodrigue S."/>
            <person name="Chen F."/>
            <person name="Lapidus A."/>
            <person name="Ferriera S."/>
            <person name="Johnson J."/>
            <person name="Steglich C."/>
            <person name="Church G.M."/>
            <person name="Richardson P."/>
            <person name="Chisholm S.W."/>
        </authorList>
    </citation>
    <scope>NUCLEOTIDE SEQUENCE [LARGE SCALE GENOMIC DNA]</scope>
    <source>
        <strain evidence="2 3">NATL2A</strain>
    </source>
</reference>